<feature type="domain" description="ABC-type transport auxiliary lipoprotein component" evidence="2">
    <location>
        <begin position="38"/>
        <end position="210"/>
    </location>
</feature>
<reference evidence="3 4" key="1">
    <citation type="submission" date="2016-04" db="EMBL/GenBank/DDBJ databases">
        <authorList>
            <consortium name="Pathogen Informatics"/>
        </authorList>
    </citation>
    <scope>NUCLEOTIDE SEQUENCE [LARGE SCALE GENOMIC DNA]</scope>
    <source>
        <strain evidence="3 4">H050680373</strain>
    </source>
</reference>
<dbReference type="SUPFAM" id="SSF159594">
    <property type="entry name" value="XCC0632-like"/>
    <property type="match status" value="1"/>
</dbReference>
<dbReference type="InterPro" id="IPR005586">
    <property type="entry name" value="ABC_trans_aux"/>
</dbReference>
<feature type="signal peptide" evidence="1">
    <location>
        <begin position="1"/>
        <end position="22"/>
    </location>
</feature>
<organism evidence="3 4">
    <name type="scientific">Bordetella ansorpii</name>
    <dbReference type="NCBI Taxonomy" id="288768"/>
    <lineage>
        <taxon>Bacteria</taxon>
        <taxon>Pseudomonadati</taxon>
        <taxon>Pseudomonadota</taxon>
        <taxon>Betaproteobacteria</taxon>
        <taxon>Burkholderiales</taxon>
        <taxon>Alcaligenaceae</taxon>
        <taxon>Bordetella</taxon>
    </lineage>
</organism>
<dbReference type="OrthoDB" id="1494661at2"/>
<keyword evidence="3" id="KW-0449">Lipoprotein</keyword>
<accession>A0A157SVH0</accession>
<dbReference type="STRING" id="288768.SAMEA3906486_05163"/>
<gene>
    <name evidence="3" type="ORF">SAMEA3906486_05163</name>
</gene>
<evidence type="ECO:0000313" key="4">
    <source>
        <dbReference type="Proteomes" id="UP000076848"/>
    </source>
</evidence>
<keyword evidence="1" id="KW-0732">Signal</keyword>
<evidence type="ECO:0000313" key="3">
    <source>
        <dbReference type="EMBL" id="SAI74439.1"/>
    </source>
</evidence>
<dbReference type="Proteomes" id="UP000076848">
    <property type="component" value="Unassembled WGS sequence"/>
</dbReference>
<evidence type="ECO:0000256" key="1">
    <source>
        <dbReference type="SAM" id="SignalP"/>
    </source>
</evidence>
<dbReference type="PROSITE" id="PS51257">
    <property type="entry name" value="PROKAR_LIPOPROTEIN"/>
    <property type="match status" value="1"/>
</dbReference>
<sequence>MKTRFLSSLPGASRLAGTAALAAAVLAGCAGSPPVRYYTLVAPPSASTAPQTATAPAGYMIEVLSVSVPPQVDQPQLMLRSGTGQLTAQYSDRWSSPLPDEFRDALSDVLTRRLGVPDVRVVKPLGDTPIWRVLVDVQRFESTPGVSSVIEATWRVRRDARDRSSGLLCRSRVDVPVAGGLGPEAAGGRAEAELVQAHQQAVALLGDTIASAIRAQGKSATPASGRVQVLGCVND</sequence>
<dbReference type="EMBL" id="FKIF01000010">
    <property type="protein sequence ID" value="SAI74439.1"/>
    <property type="molecule type" value="Genomic_DNA"/>
</dbReference>
<name>A0A157SVH0_9BORD</name>
<dbReference type="RefSeq" id="WP_066133687.1">
    <property type="nucleotide sequence ID" value="NZ_FKIF01000010.1"/>
</dbReference>
<evidence type="ECO:0000259" key="2">
    <source>
        <dbReference type="Pfam" id="PF03886"/>
    </source>
</evidence>
<dbReference type="AlphaFoldDB" id="A0A157SVH0"/>
<proteinExistence type="predicted"/>
<dbReference type="Pfam" id="PF03886">
    <property type="entry name" value="ABC_trans_aux"/>
    <property type="match status" value="1"/>
</dbReference>
<protein>
    <submittedName>
        <fullName evidence="3">Lipoprotein</fullName>
    </submittedName>
</protein>
<keyword evidence="4" id="KW-1185">Reference proteome</keyword>
<dbReference type="Gene3D" id="3.40.50.10610">
    <property type="entry name" value="ABC-type transport auxiliary lipoprotein component"/>
    <property type="match status" value="1"/>
</dbReference>
<feature type="chain" id="PRO_5007616567" evidence="1">
    <location>
        <begin position="23"/>
        <end position="235"/>
    </location>
</feature>